<organism evidence="1 2">
    <name type="scientific">Undibacterium arcticum</name>
    <dbReference type="NCBI Taxonomy" id="1762892"/>
    <lineage>
        <taxon>Bacteria</taxon>
        <taxon>Pseudomonadati</taxon>
        <taxon>Pseudomonadota</taxon>
        <taxon>Betaproteobacteria</taxon>
        <taxon>Burkholderiales</taxon>
        <taxon>Oxalobacteraceae</taxon>
        <taxon>Undibacterium</taxon>
    </lineage>
</organism>
<accession>A0ABV7F6P9</accession>
<comment type="caution">
    <text evidence="1">The sequence shown here is derived from an EMBL/GenBank/DDBJ whole genome shotgun (WGS) entry which is preliminary data.</text>
</comment>
<sequence>MNHEIWDQWEQQALKAGVPPELAALGRSVIRDYWQHGKERDADMICLGADRHHDMMLALALQKPGLASARFAAELHADTPDGEMFEQQLADVEARYADSASKPHTGAWYKSAYQLQGCEFRL</sequence>
<proteinExistence type="predicted"/>
<dbReference type="Proteomes" id="UP001595530">
    <property type="component" value="Unassembled WGS sequence"/>
</dbReference>
<gene>
    <name evidence="1" type="ORF">ACFOFO_16115</name>
</gene>
<protein>
    <submittedName>
        <fullName evidence="1">Uncharacterized protein</fullName>
    </submittedName>
</protein>
<keyword evidence="2" id="KW-1185">Reference proteome</keyword>
<evidence type="ECO:0000313" key="1">
    <source>
        <dbReference type="EMBL" id="MFC3109467.1"/>
    </source>
</evidence>
<dbReference type="RefSeq" id="WP_390329277.1">
    <property type="nucleotide sequence ID" value="NZ_JBHRTP010000052.1"/>
</dbReference>
<dbReference type="EMBL" id="JBHRTP010000052">
    <property type="protein sequence ID" value="MFC3109467.1"/>
    <property type="molecule type" value="Genomic_DNA"/>
</dbReference>
<evidence type="ECO:0000313" key="2">
    <source>
        <dbReference type="Proteomes" id="UP001595530"/>
    </source>
</evidence>
<name>A0ABV7F6P9_9BURK</name>
<reference evidence="2" key="1">
    <citation type="journal article" date="2019" name="Int. J. Syst. Evol. Microbiol.">
        <title>The Global Catalogue of Microorganisms (GCM) 10K type strain sequencing project: providing services to taxonomists for standard genome sequencing and annotation.</title>
        <authorList>
            <consortium name="The Broad Institute Genomics Platform"/>
            <consortium name="The Broad Institute Genome Sequencing Center for Infectious Disease"/>
            <person name="Wu L."/>
            <person name="Ma J."/>
        </authorList>
    </citation>
    <scope>NUCLEOTIDE SEQUENCE [LARGE SCALE GENOMIC DNA]</scope>
    <source>
        <strain evidence="2">KCTC 42986</strain>
    </source>
</reference>